<proteinExistence type="predicted"/>
<evidence type="ECO:0000313" key="4">
    <source>
        <dbReference type="Proteomes" id="UP000325081"/>
    </source>
</evidence>
<dbReference type="GO" id="GO:0016757">
    <property type="term" value="F:glycosyltransferase activity"/>
    <property type="evidence" value="ECO:0007669"/>
    <property type="project" value="UniProtKB-KW"/>
</dbReference>
<reference evidence="4" key="1">
    <citation type="journal article" date="2019" name="Curr. Biol.">
        <title>Genome Sequence of Striga asiatica Provides Insight into the Evolution of Plant Parasitism.</title>
        <authorList>
            <person name="Yoshida S."/>
            <person name="Kim S."/>
            <person name="Wafula E.K."/>
            <person name="Tanskanen J."/>
            <person name="Kim Y.M."/>
            <person name="Honaas L."/>
            <person name="Yang Z."/>
            <person name="Spallek T."/>
            <person name="Conn C.E."/>
            <person name="Ichihashi Y."/>
            <person name="Cheong K."/>
            <person name="Cui S."/>
            <person name="Der J.P."/>
            <person name="Gundlach H."/>
            <person name="Jiao Y."/>
            <person name="Hori C."/>
            <person name="Ishida J.K."/>
            <person name="Kasahara H."/>
            <person name="Kiba T."/>
            <person name="Kim M.S."/>
            <person name="Koo N."/>
            <person name="Laohavisit A."/>
            <person name="Lee Y.H."/>
            <person name="Lumba S."/>
            <person name="McCourt P."/>
            <person name="Mortimer J.C."/>
            <person name="Mutuku J.M."/>
            <person name="Nomura T."/>
            <person name="Sasaki-Sekimoto Y."/>
            <person name="Seto Y."/>
            <person name="Wang Y."/>
            <person name="Wakatake T."/>
            <person name="Sakakibara H."/>
            <person name="Demura T."/>
            <person name="Yamaguchi S."/>
            <person name="Yoneyama K."/>
            <person name="Manabe R.I."/>
            <person name="Nelson D.C."/>
            <person name="Schulman A.H."/>
            <person name="Timko M.P."/>
            <person name="dePamphilis C.W."/>
            <person name="Choi D."/>
            <person name="Shirasu K."/>
        </authorList>
    </citation>
    <scope>NUCLEOTIDE SEQUENCE [LARGE SCALE GENOMIC DNA]</scope>
    <source>
        <strain evidence="4">cv. UVA1</strain>
    </source>
</reference>
<organism evidence="3 4">
    <name type="scientific">Striga asiatica</name>
    <name type="common">Asiatic witchweed</name>
    <name type="synonym">Buchnera asiatica</name>
    <dbReference type="NCBI Taxonomy" id="4170"/>
    <lineage>
        <taxon>Eukaryota</taxon>
        <taxon>Viridiplantae</taxon>
        <taxon>Streptophyta</taxon>
        <taxon>Embryophyta</taxon>
        <taxon>Tracheophyta</taxon>
        <taxon>Spermatophyta</taxon>
        <taxon>Magnoliopsida</taxon>
        <taxon>eudicotyledons</taxon>
        <taxon>Gunneridae</taxon>
        <taxon>Pentapetalae</taxon>
        <taxon>asterids</taxon>
        <taxon>lamiids</taxon>
        <taxon>Lamiales</taxon>
        <taxon>Orobanchaceae</taxon>
        <taxon>Buchnereae</taxon>
        <taxon>Striga</taxon>
    </lineage>
</organism>
<accession>A0A5A7PNN4</accession>
<dbReference type="AlphaFoldDB" id="A0A5A7PNN4"/>
<keyword evidence="3" id="KW-0808">Transferase</keyword>
<protein>
    <submittedName>
        <fullName evidence="3">Galactosyltransferase family protein</fullName>
    </submittedName>
</protein>
<dbReference type="EMBL" id="BKCP01004916">
    <property type="protein sequence ID" value="GER34535.1"/>
    <property type="molecule type" value="Genomic_DNA"/>
</dbReference>
<comment type="caution">
    <text evidence="3">The sequence shown here is derived from an EMBL/GenBank/DDBJ whole genome shotgun (WGS) entry which is preliminary data.</text>
</comment>
<name>A0A5A7PNN4_STRAF</name>
<feature type="domain" description="Galectin" evidence="2">
    <location>
        <begin position="2"/>
        <end position="95"/>
    </location>
</feature>
<gene>
    <name evidence="3" type="ORF">STAS_10768</name>
</gene>
<dbReference type="OrthoDB" id="1476985at2759"/>
<evidence type="ECO:0000259" key="2">
    <source>
        <dbReference type="Pfam" id="PF00337"/>
    </source>
</evidence>
<dbReference type="GO" id="GO:0030246">
    <property type="term" value="F:carbohydrate binding"/>
    <property type="evidence" value="ECO:0007669"/>
    <property type="project" value="InterPro"/>
</dbReference>
<evidence type="ECO:0000313" key="3">
    <source>
        <dbReference type="EMBL" id="GER34535.1"/>
    </source>
</evidence>
<dbReference type="Pfam" id="PF00337">
    <property type="entry name" value="Gal-bind_lectin"/>
    <property type="match status" value="1"/>
</dbReference>
<dbReference type="Proteomes" id="UP000325081">
    <property type="component" value="Unassembled WGS sequence"/>
</dbReference>
<dbReference type="UniPathway" id="UPA00378"/>
<sequence>MGSHMTVVGKLKAAHAETDPKISFLKKGRYVMVSQFMMELGLKMVEGEDLSRIIHFNPRLKGDWNGKPVIEHNMRYRMQWVTSHRQISHETKRANRKMKFPTSQDIEQCECVARETSVSRRLSSTRGPGLRVPTRPTGP</sequence>
<keyword evidence="4" id="KW-1185">Reference proteome</keyword>
<evidence type="ECO:0000256" key="1">
    <source>
        <dbReference type="SAM" id="MobiDB-lite"/>
    </source>
</evidence>
<dbReference type="InterPro" id="IPR001079">
    <property type="entry name" value="Galectin_CRD"/>
</dbReference>
<keyword evidence="3" id="KW-0328">Glycosyltransferase</keyword>
<feature type="region of interest" description="Disordered" evidence="1">
    <location>
        <begin position="117"/>
        <end position="139"/>
    </location>
</feature>